<keyword evidence="1" id="KW-0175">Coiled coil</keyword>
<dbReference type="EMBL" id="CAMXCT020006554">
    <property type="protein sequence ID" value="CAL1169217.1"/>
    <property type="molecule type" value="Genomic_DNA"/>
</dbReference>
<name>A0A9P1DUS4_9DINO</name>
<proteinExistence type="predicted"/>
<dbReference type="EMBL" id="CAMXCT030006554">
    <property type="protein sequence ID" value="CAL4803154.1"/>
    <property type="molecule type" value="Genomic_DNA"/>
</dbReference>
<organism evidence="3">
    <name type="scientific">Cladocopium goreaui</name>
    <dbReference type="NCBI Taxonomy" id="2562237"/>
    <lineage>
        <taxon>Eukaryota</taxon>
        <taxon>Sar</taxon>
        <taxon>Alveolata</taxon>
        <taxon>Dinophyceae</taxon>
        <taxon>Suessiales</taxon>
        <taxon>Symbiodiniaceae</taxon>
        <taxon>Cladocopium</taxon>
    </lineage>
</organism>
<accession>A0A9P1DUS4</accession>
<reference evidence="3" key="1">
    <citation type="submission" date="2022-10" db="EMBL/GenBank/DDBJ databases">
        <authorList>
            <person name="Chen Y."/>
            <person name="Dougan E. K."/>
            <person name="Chan C."/>
            <person name="Rhodes N."/>
            <person name="Thang M."/>
        </authorList>
    </citation>
    <scope>NUCLEOTIDE SEQUENCE</scope>
</reference>
<dbReference type="Proteomes" id="UP001152797">
    <property type="component" value="Unassembled WGS sequence"/>
</dbReference>
<evidence type="ECO:0000256" key="2">
    <source>
        <dbReference type="SAM" id="MobiDB-lite"/>
    </source>
</evidence>
<evidence type="ECO:0000256" key="1">
    <source>
        <dbReference type="SAM" id="Coils"/>
    </source>
</evidence>
<protein>
    <submittedName>
        <fullName evidence="3">Uncharacterized protein</fullName>
    </submittedName>
</protein>
<sequence length="822" mass="90828">MKESTNQIQRDPQIAQFVSSLEPEVPEVESDPGEGVIAFYHVLVLRGMEHVCAKPNRDRAELSVLGAETCVPPTVAWCGMSWVQFSAMPAVVLATMESPAKKVILFIEELKAEITADMAKVYVSFCKENKSFDTFSSWCNETIAAATANIKTGKETIESCNRRIEELSGFEAAGEAEIKNAASGWHQVAQATKIREKELKAFEASKSELDSSLKAMDEALAEFNSTEASSGAFLQRRSTLPGVLPIRKLLHVNLVNSKMALQDLQLLSKFASSPTSGTLLQGDINGEYNSASGQVIGVIKTTKTDFEEDLKELTDEEAEKKKVHGISAADGRKMMSTLQKEQTDLKSFLVEQKTNAGNSVKELSDKKTLRDETTAQLKAERAVADESLLTETEDTCKEKTYQFGERKKLRDQELKGVTAALEVLSSDDAQATFKSARAPNGDQLLCASFHTEAASFVQLAAARDMEPAEVQGVQQAYHALQQTASEYHSLSLAKLAVQLKTSGSAFRKVLKQIDTQIEFLKAEGEEDVKHKARCLKQMEDSDSAIATLEDTISKAGTKIQRMEGRQAEMEDALKTLQGLLTPGVAVAKETKKDIVDRQEARDKERKDHLEALKHDQDALVLLETAMEQIGKFFKENKIDTGAALIQRHQAEPEKYRDMPDAGFKDADYEGAKGSTKGLMAGEPNRGMMETIKGDMEAEIANGKKQDKENQALYEKDYGALKELRLSCLVIFNSDCHPAQELLDTQKEQELTSTKALADLKSDTETKKEFKDDKTDEKTAAEKNKENLNTDCAWVKTNFDSRREKRQAEIQGLVEAKGVLQAV</sequence>
<evidence type="ECO:0000313" key="4">
    <source>
        <dbReference type="EMBL" id="CAL4803154.1"/>
    </source>
</evidence>
<reference evidence="4 5" key="2">
    <citation type="submission" date="2024-05" db="EMBL/GenBank/DDBJ databases">
        <authorList>
            <person name="Chen Y."/>
            <person name="Shah S."/>
            <person name="Dougan E. K."/>
            <person name="Thang M."/>
            <person name="Chan C."/>
        </authorList>
    </citation>
    <scope>NUCLEOTIDE SEQUENCE [LARGE SCALE GENOMIC DNA]</scope>
</reference>
<evidence type="ECO:0000313" key="5">
    <source>
        <dbReference type="Proteomes" id="UP001152797"/>
    </source>
</evidence>
<comment type="caution">
    <text evidence="3">The sequence shown here is derived from an EMBL/GenBank/DDBJ whole genome shotgun (WGS) entry which is preliminary data.</text>
</comment>
<dbReference type="EMBL" id="CAMXCT010006554">
    <property type="protein sequence ID" value="CAI4015842.1"/>
    <property type="molecule type" value="Genomic_DNA"/>
</dbReference>
<dbReference type="OrthoDB" id="441144at2759"/>
<evidence type="ECO:0000313" key="3">
    <source>
        <dbReference type="EMBL" id="CAI4015842.1"/>
    </source>
</evidence>
<dbReference type="AlphaFoldDB" id="A0A9P1DUS4"/>
<keyword evidence="5" id="KW-1185">Reference proteome</keyword>
<gene>
    <name evidence="3" type="ORF">C1SCF055_LOCUS40645</name>
</gene>
<feature type="region of interest" description="Disordered" evidence="2">
    <location>
        <begin position="762"/>
        <end position="784"/>
    </location>
</feature>
<feature type="coiled-coil region" evidence="1">
    <location>
        <begin position="545"/>
        <end position="579"/>
    </location>
</feature>